<gene>
    <name evidence="1" type="primary">WBGene00278574</name>
</gene>
<protein>
    <submittedName>
        <fullName evidence="1">Uncharacterized protein</fullName>
    </submittedName>
</protein>
<keyword evidence="2" id="KW-1185">Reference proteome</keyword>
<evidence type="ECO:0000313" key="2">
    <source>
        <dbReference type="Proteomes" id="UP000005239"/>
    </source>
</evidence>
<reference evidence="1" key="2">
    <citation type="submission" date="2022-06" db="UniProtKB">
        <authorList>
            <consortium name="EnsemblMetazoa"/>
        </authorList>
    </citation>
    <scope>IDENTIFICATION</scope>
    <source>
        <strain evidence="1">PS312</strain>
    </source>
</reference>
<sequence>MLNTLSPIVFGKICRYLNEDVIPRLRQVSKTTMNIVSKVAITQNTTVFSMISSLSVGTSDKIQMSFYFKNYVNCTFWKYCFISLLIKLGFDYKESLFLERNNRHMQLELFLVYQKMESLLQHLKPLFCRVQISDMNVSNVLVGKNDIQLATNIIYKLANFLEGKSLKSLSIEKAESENFHSWIKLVSNVRIECTKLRMNFFDTGAVKFILQLSDFTSSLKLNLDTYRNSSLVSLLLRGMSTRKCVKIAFKSFHTLDIQTIEQLIKVISSLNKNIYFSAFTNLRQNSLTVGAFE</sequence>
<accession>A0A8R1YTS5</accession>
<dbReference type="Proteomes" id="UP000005239">
    <property type="component" value="Unassembled WGS sequence"/>
</dbReference>
<evidence type="ECO:0000313" key="1">
    <source>
        <dbReference type="EnsemblMetazoa" id="PPA40205.1"/>
    </source>
</evidence>
<dbReference type="AlphaFoldDB" id="A0A2A6BDJ9"/>
<name>A0A2A6BDJ9_PRIPA</name>
<reference evidence="2" key="1">
    <citation type="journal article" date="2008" name="Nat. Genet.">
        <title>The Pristionchus pacificus genome provides a unique perspective on nematode lifestyle and parasitism.</title>
        <authorList>
            <person name="Dieterich C."/>
            <person name="Clifton S.W."/>
            <person name="Schuster L.N."/>
            <person name="Chinwalla A."/>
            <person name="Delehaunty K."/>
            <person name="Dinkelacker I."/>
            <person name="Fulton L."/>
            <person name="Fulton R."/>
            <person name="Godfrey J."/>
            <person name="Minx P."/>
            <person name="Mitreva M."/>
            <person name="Roeseler W."/>
            <person name="Tian H."/>
            <person name="Witte H."/>
            <person name="Yang S.P."/>
            <person name="Wilson R.K."/>
            <person name="Sommer R.J."/>
        </authorList>
    </citation>
    <scope>NUCLEOTIDE SEQUENCE [LARGE SCALE GENOMIC DNA]</scope>
    <source>
        <strain evidence="2">PS312</strain>
    </source>
</reference>
<accession>A0A2A6BDJ9</accession>
<organism evidence="1 2">
    <name type="scientific">Pristionchus pacificus</name>
    <name type="common">Parasitic nematode worm</name>
    <dbReference type="NCBI Taxonomy" id="54126"/>
    <lineage>
        <taxon>Eukaryota</taxon>
        <taxon>Metazoa</taxon>
        <taxon>Ecdysozoa</taxon>
        <taxon>Nematoda</taxon>
        <taxon>Chromadorea</taxon>
        <taxon>Rhabditida</taxon>
        <taxon>Rhabditina</taxon>
        <taxon>Diplogasteromorpha</taxon>
        <taxon>Diplogasteroidea</taxon>
        <taxon>Neodiplogasteridae</taxon>
        <taxon>Pristionchus</taxon>
    </lineage>
</organism>
<dbReference type="EnsemblMetazoa" id="PPA40205.1">
    <property type="protein sequence ID" value="PPA40205.1"/>
    <property type="gene ID" value="WBGene00278574"/>
</dbReference>
<proteinExistence type="predicted"/>